<organism evidence="1 2">
    <name type="scientific">Flavobacterium psychrophilum</name>
    <dbReference type="NCBI Taxonomy" id="96345"/>
    <lineage>
        <taxon>Bacteria</taxon>
        <taxon>Pseudomonadati</taxon>
        <taxon>Bacteroidota</taxon>
        <taxon>Flavobacteriia</taxon>
        <taxon>Flavobacteriales</taxon>
        <taxon>Flavobacteriaceae</taxon>
        <taxon>Flavobacterium</taxon>
    </lineage>
</organism>
<proteinExistence type="predicted"/>
<evidence type="ECO:0000313" key="2">
    <source>
        <dbReference type="Proteomes" id="UP000596329"/>
    </source>
</evidence>
<dbReference type="EMBL" id="CP059075">
    <property type="protein sequence ID" value="QRE03477.1"/>
    <property type="molecule type" value="Genomic_DNA"/>
</dbReference>
<accession>A0A7U2NFB2</accession>
<evidence type="ECO:0000313" key="1">
    <source>
        <dbReference type="EMBL" id="QRE03477.1"/>
    </source>
</evidence>
<dbReference type="Proteomes" id="UP000596329">
    <property type="component" value="Chromosome"/>
</dbReference>
<reference evidence="1 2" key="1">
    <citation type="submission" date="2020-07" db="EMBL/GenBank/DDBJ databases">
        <title>Genomic characterization of Flavobacterium psychrophilum strains.</title>
        <authorList>
            <person name="Castillo D."/>
            <person name="Jorgensen J."/>
            <person name="Middelboe M."/>
        </authorList>
    </citation>
    <scope>NUCLEOTIDE SEQUENCE [LARGE SCALE GENOMIC DNA]</scope>
    <source>
        <strain evidence="1 2">FPS-R7</strain>
    </source>
</reference>
<dbReference type="AlphaFoldDB" id="A0A7U2NFB2"/>
<protein>
    <submittedName>
        <fullName evidence="1">Uncharacterized protein</fullName>
    </submittedName>
</protein>
<sequence>MKIEKIKERIAKIETCKSDDEMAHCYEDDLFYDFVNAIKNGKYETKEEIVKAAKEVYKVRKISFARWHA</sequence>
<name>A0A7U2NFB2_FLAPS</name>
<dbReference type="RefSeq" id="WP_086440864.1">
    <property type="nucleotide sequence ID" value="NZ_CP059075.1"/>
</dbReference>
<gene>
    <name evidence="1" type="ORF">H0H26_11390</name>
</gene>